<reference evidence="12 13" key="1">
    <citation type="journal article" date="2005" name="Science">
        <title>Comparative genomics of trypanosomatid parasitic protozoa.</title>
        <authorList>
            <person name="El-Sayed N.M."/>
            <person name="Myler P.J."/>
            <person name="Blandin G."/>
            <person name="Berriman M."/>
            <person name="Crabtree J."/>
            <person name="Aggarwal G."/>
            <person name="Caler E."/>
            <person name="Renauld H."/>
            <person name="Worthey E.A."/>
            <person name="Hertz-Fowler C."/>
            <person name="Ghedin E."/>
            <person name="Peacock C."/>
            <person name="Bartholomeu D.C."/>
            <person name="Haas B.J."/>
            <person name="Tran A.N."/>
            <person name="Wortman J.R."/>
            <person name="Alsmark U.C."/>
            <person name="Angiuoli S."/>
            <person name="Anupama A."/>
            <person name="Badger J."/>
            <person name="Bringaud F."/>
            <person name="Cadag E."/>
            <person name="Carlton J.M."/>
            <person name="Cerqueira G.C."/>
            <person name="Creasy T."/>
            <person name="Delcher A.L."/>
            <person name="Djikeng A."/>
            <person name="Embley T.M."/>
            <person name="Hauser C."/>
            <person name="Ivens A.C."/>
            <person name="Kummerfeld S.K."/>
            <person name="Pereira-Leal J.B."/>
            <person name="Nilsson D."/>
            <person name="Peterson J."/>
            <person name="Salzberg S.L."/>
            <person name="Shallom J."/>
            <person name="Silva J.C."/>
            <person name="Sundaram J."/>
            <person name="Westenberger S."/>
            <person name="White O."/>
            <person name="Melville S.E."/>
            <person name="Donelson J.E."/>
            <person name="Andersson B."/>
            <person name="Stuart K.D."/>
            <person name="Hall N."/>
        </authorList>
    </citation>
    <scope>NUCLEOTIDE SEQUENCE [LARGE SCALE GENOMIC DNA]</scope>
    <source>
        <strain evidence="12 13">927/4 GUTat10.1</strain>
    </source>
</reference>
<keyword evidence="5" id="KW-0472">Membrane</keyword>
<evidence type="ECO:0000313" key="12">
    <source>
        <dbReference type="EMBL" id="EAN78980.1"/>
    </source>
</evidence>
<name>Q387P2_TRYB2</name>
<evidence type="ECO:0000259" key="11">
    <source>
        <dbReference type="Pfam" id="PF10659"/>
    </source>
</evidence>
<dbReference type="GeneID" id="3661652"/>
<evidence type="ECO:0000256" key="1">
    <source>
        <dbReference type="ARBA" id="ARBA00002523"/>
    </source>
</evidence>
<keyword evidence="13" id="KW-1185">Reference proteome</keyword>
<dbReference type="Pfam" id="PF00913">
    <property type="entry name" value="Trypan_glycop"/>
    <property type="match status" value="1"/>
</dbReference>
<dbReference type="Gene3D" id="3.30.1680.30">
    <property type="match status" value="1"/>
</dbReference>
<dbReference type="Proteomes" id="UP000008524">
    <property type="component" value="Chromosome 10"/>
</dbReference>
<evidence type="ECO:0000256" key="7">
    <source>
        <dbReference type="ARBA" id="ARBA00023288"/>
    </source>
</evidence>
<dbReference type="KEGG" id="tbr:Tb10.v4.0024"/>
<feature type="domain" description="Trypanosome variant surface glycoprotein A-type N-terminal" evidence="10">
    <location>
        <begin position="13"/>
        <end position="392"/>
    </location>
</feature>
<evidence type="ECO:0000259" key="10">
    <source>
        <dbReference type="Pfam" id="PF00913"/>
    </source>
</evidence>
<dbReference type="GO" id="GO:0042783">
    <property type="term" value="P:symbiont-mediated evasion of host immune response"/>
    <property type="evidence" value="ECO:0007669"/>
    <property type="project" value="InterPro"/>
</dbReference>
<dbReference type="InParanoid" id="Q387P2"/>
<evidence type="ECO:0000256" key="2">
    <source>
        <dbReference type="ARBA" id="ARBA00004609"/>
    </source>
</evidence>
<dbReference type="EMBL" id="CM000208">
    <property type="protein sequence ID" value="EAN78980.1"/>
    <property type="molecule type" value="Genomic_DNA"/>
</dbReference>
<accession>Q387P2</accession>
<dbReference type="Pfam" id="PF10659">
    <property type="entry name" value="Trypan_glycop_C"/>
    <property type="match status" value="1"/>
</dbReference>
<organism evidence="12 13">
    <name type="scientific">Trypanosoma brucei brucei (strain 927/4 GUTat10.1)</name>
    <dbReference type="NCBI Taxonomy" id="185431"/>
    <lineage>
        <taxon>Eukaryota</taxon>
        <taxon>Discoba</taxon>
        <taxon>Euglenozoa</taxon>
        <taxon>Kinetoplastea</taxon>
        <taxon>Metakinetoplastina</taxon>
        <taxon>Trypanosomatida</taxon>
        <taxon>Trypanosomatidae</taxon>
        <taxon>Trypanosoma</taxon>
    </lineage>
</organism>
<feature type="signal peptide" evidence="9">
    <location>
        <begin position="1"/>
        <end position="25"/>
    </location>
</feature>
<evidence type="ECO:0000256" key="6">
    <source>
        <dbReference type="ARBA" id="ARBA00023180"/>
    </source>
</evidence>
<dbReference type="InterPro" id="IPR001812">
    <property type="entry name" value="Trypano_VSG_A_N_dom"/>
</dbReference>
<evidence type="ECO:0000256" key="4">
    <source>
        <dbReference type="ARBA" id="ARBA00022622"/>
    </source>
</evidence>
<proteinExistence type="predicted"/>
<dbReference type="AlphaFoldDB" id="Q387P2"/>
<dbReference type="VEuPathDB" id="TriTrypDB:Tb927.10.16490"/>
<dbReference type="Gene3D" id="1.10.470.10">
    <property type="entry name" value="Variant Surface Glycoprotein, subunit A, domain 2"/>
    <property type="match status" value="1"/>
</dbReference>
<feature type="domain" description="Trypanosome variant surface glycoprotein C-terminal" evidence="11">
    <location>
        <begin position="427"/>
        <end position="528"/>
    </location>
</feature>
<dbReference type="GO" id="GO:0098552">
    <property type="term" value="C:side of membrane"/>
    <property type="evidence" value="ECO:0007669"/>
    <property type="project" value="UniProtKB-KW"/>
</dbReference>
<dbReference type="RefSeq" id="XP_828092.1">
    <property type="nucleotide sequence ID" value="XM_822999.1"/>
</dbReference>
<dbReference type="PaxDb" id="5691-EAN78980"/>
<keyword evidence="7" id="KW-0449">Lipoprotein</keyword>
<feature type="chain" id="PRO_5004221864" evidence="9">
    <location>
        <begin position="26"/>
        <end position="532"/>
    </location>
</feature>
<dbReference type="SUPFAM" id="SSF58087">
    <property type="entry name" value="Variant surface glycoprotein (N-terminal domain)"/>
    <property type="match status" value="1"/>
</dbReference>
<evidence type="ECO:0000256" key="9">
    <source>
        <dbReference type="SAM" id="SignalP"/>
    </source>
</evidence>
<dbReference type="Gene3D" id="3.90.150.10">
    <property type="entry name" value="Variant Surface Glycoprotein, subunit A domain 1"/>
    <property type="match status" value="1"/>
</dbReference>
<keyword evidence="3" id="KW-1003">Cell membrane</keyword>
<keyword evidence="4" id="KW-0336">GPI-anchor</keyword>
<keyword evidence="6" id="KW-0325">Glycoprotein</keyword>
<evidence type="ECO:0000313" key="13">
    <source>
        <dbReference type="Proteomes" id="UP000008524"/>
    </source>
</evidence>
<evidence type="ECO:0000256" key="5">
    <source>
        <dbReference type="ARBA" id="ARBA00023136"/>
    </source>
</evidence>
<evidence type="ECO:0000256" key="8">
    <source>
        <dbReference type="SAM" id="Coils"/>
    </source>
</evidence>
<feature type="coiled-coil region" evidence="8">
    <location>
        <begin position="396"/>
        <end position="433"/>
    </location>
</feature>
<sequence>MHKSKIFNLITKILLTLAVIKTIESASKGPITHAAWSPLCTLSKDKQKLYNRANKLQDDISNFFQTAAKASIKAAIVAVKLNSADAMKAAMGLQAKIKADVTAKMAAAEQCRTISTVVTLRSAYLHGRIAEFIEMMTAMRGKTNEHACLSKQGDGTDRAAGETITKQQATCKLHSEELTKHSEELTELTATGYPKLTLPTGLTTSEQGGDTNPNCIFLTTTANELNGNGGFKEAIPLAAGYLLRKEDMTANSKQAINQLQTVDEPASAKTTVRPYVELWKAFKQLTNCEAMFSAAYTLPTAEALVDSPEVKTAIKNHFLRKEGQYEDSKDSKDVNPIVKRLYKPDDEHYPKKFWQETAKKDTPQAATGKAELSKLDDIVTEEELAQVLSYYTNMQIQNLHKELKEAQEKASQANQSDAAAKAAEDACNKLDNEEKCNNEKKCSYDDSKESGKKCKYNATKAKSKVNGVPVTQTQDGGAITVNCGQHADKTKCEEKTREKQPLFVYGEKAKRVNLIKIKKCAEMVVSSIKNLL</sequence>
<dbReference type="InterPro" id="IPR019609">
    <property type="entry name" value="Variant_surf_glycoprt_trypan_C"/>
</dbReference>
<comment type="subcellular location">
    <subcellularLocation>
        <location evidence="2">Cell membrane</location>
        <topology evidence="2">Lipid-anchor</topology>
        <topology evidence="2">GPI-anchor</topology>
    </subcellularLocation>
</comment>
<dbReference type="GO" id="GO:0005886">
    <property type="term" value="C:plasma membrane"/>
    <property type="evidence" value="ECO:0007669"/>
    <property type="project" value="UniProtKB-SubCell"/>
</dbReference>
<keyword evidence="8" id="KW-0175">Coiled coil</keyword>
<protein>
    <submittedName>
        <fullName evidence="12">Variant surface glycoprotein (VSG), putative</fullName>
    </submittedName>
</protein>
<keyword evidence="9" id="KW-0732">Signal</keyword>
<evidence type="ECO:0000256" key="3">
    <source>
        <dbReference type="ARBA" id="ARBA00022475"/>
    </source>
</evidence>
<comment type="function">
    <text evidence="1">VSG forms a coat on the surface of the parasite. The trypanosome evades the immune response of the host by expressing a series of antigenically distinct VSGs from an estimated 1000 VSG genes.</text>
</comment>
<reference evidence="12 13" key="2">
    <citation type="journal article" date="2005" name="Science">
        <title>The genome of the African trypanosome Trypanosoma brucei.</title>
        <authorList>
            <person name="Berriman M."/>
            <person name="Ghedin E."/>
            <person name="Hertz-Fowler C."/>
            <person name="Blandin G."/>
            <person name="Renauld H."/>
            <person name="Bartholomeu D.C."/>
            <person name="Lennard N.J."/>
            <person name="Caler E."/>
            <person name="Hamlin N.E."/>
            <person name="Haas B."/>
            <person name="Bohme U."/>
            <person name="Hannick L."/>
            <person name="Aslett M.A."/>
            <person name="Shallom J."/>
            <person name="Marcello L."/>
            <person name="Hou L."/>
            <person name="Wickstead B."/>
            <person name="Alsmark U.C."/>
            <person name="Arrowsmith C."/>
            <person name="Atkin R.J."/>
            <person name="Barron A.J."/>
            <person name="Bringaud F."/>
            <person name="Brooks K."/>
            <person name="Carrington M."/>
            <person name="Cherevach I."/>
            <person name="Chillingworth T.J."/>
            <person name="Churcher C."/>
            <person name="Clark L.N."/>
            <person name="Corton C.H."/>
            <person name="Cronin A."/>
            <person name="Davies R.M."/>
            <person name="Doggett J."/>
            <person name="Djikeng A."/>
            <person name="Feldblyum T."/>
            <person name="Field M.C."/>
            <person name="Fraser A."/>
            <person name="Goodhead I."/>
            <person name="Hance Z."/>
            <person name="Harper D."/>
            <person name="Harris B.R."/>
            <person name="Hauser H."/>
            <person name="Hostetler J."/>
            <person name="Ivens A."/>
            <person name="Jagels K."/>
            <person name="Johnson D."/>
            <person name="Johnson J."/>
            <person name="Jones K."/>
            <person name="Kerhornou A.X."/>
            <person name="Koo H."/>
            <person name="Larke N."/>
            <person name="Landfear S."/>
            <person name="Larkin C."/>
            <person name="Leech V."/>
            <person name="Line A."/>
            <person name="Lord A."/>
            <person name="Macleod A."/>
            <person name="Mooney P.J."/>
            <person name="Moule S."/>
            <person name="Martin D.M."/>
            <person name="Morgan G.W."/>
            <person name="Mungall K."/>
            <person name="Norbertczak H."/>
            <person name="Ormond D."/>
            <person name="Pai G."/>
            <person name="Peacock C.S."/>
            <person name="Peterson J."/>
            <person name="Quail M.A."/>
            <person name="Rabbinowitsch E."/>
            <person name="Rajandream M.A."/>
            <person name="Reitter C."/>
            <person name="Salzberg S.L."/>
            <person name="Sanders M."/>
            <person name="Schobel S."/>
            <person name="Sharp S."/>
            <person name="Simmonds M."/>
            <person name="Simpson A.J."/>
            <person name="Tallon L."/>
            <person name="Turner C.M."/>
            <person name="Tait A."/>
            <person name="Tivey A.R."/>
            <person name="Van Aken S."/>
            <person name="Walker D."/>
            <person name="Wanless D."/>
            <person name="Wang S."/>
            <person name="White B."/>
            <person name="White O."/>
            <person name="Whitehead S."/>
            <person name="Woodward J."/>
            <person name="Wortman J."/>
            <person name="Adams M.D."/>
            <person name="Embley T.M."/>
            <person name="Gull K."/>
            <person name="Ullu E."/>
            <person name="Barry J.D."/>
            <person name="Fairlamb A.H."/>
            <person name="Opperdoes F."/>
            <person name="Barrell B.G."/>
            <person name="Donelson J.E."/>
            <person name="Hall N."/>
            <person name="Fraser C.M."/>
            <person name="Melville S.E."/>
            <person name="El-Sayed N.M."/>
        </authorList>
    </citation>
    <scope>NUCLEOTIDE SEQUENCE [LARGE SCALE GENOMIC DNA]</scope>
    <source>
        <strain evidence="12 13">927/4 GUTat10.1</strain>
    </source>
</reference>
<gene>
    <name evidence="12" type="ORF">Tb10.v4.0024</name>
</gene>